<dbReference type="EMBL" id="JAHEWX010000025">
    <property type="protein sequence ID" value="MBT1543216.1"/>
    <property type="molecule type" value="Genomic_DNA"/>
</dbReference>
<gene>
    <name evidence="2" type="ORF">KK103_15745</name>
</gene>
<dbReference type="Gene3D" id="1.10.3210.10">
    <property type="entry name" value="Hypothetical protein af1432"/>
    <property type="match status" value="1"/>
</dbReference>
<dbReference type="AlphaFoldDB" id="A0A6G7GBU6"/>
<feature type="compositionally biased region" description="Basic and acidic residues" evidence="1">
    <location>
        <begin position="121"/>
        <end position="130"/>
    </location>
</feature>
<dbReference type="SMART" id="SM00471">
    <property type="entry name" value="HDc"/>
    <property type="match status" value="1"/>
</dbReference>
<dbReference type="InterPro" id="IPR003607">
    <property type="entry name" value="HD/PDEase_dom"/>
</dbReference>
<organism evidence="2 3">
    <name type="scientific">Curtobacterium flaccumfaciens pv. flaccumfaciens</name>
    <dbReference type="NCBI Taxonomy" id="138532"/>
    <lineage>
        <taxon>Bacteria</taxon>
        <taxon>Bacillati</taxon>
        <taxon>Actinomycetota</taxon>
        <taxon>Actinomycetes</taxon>
        <taxon>Micrococcales</taxon>
        <taxon>Microbacteriaceae</taxon>
        <taxon>Curtobacterium</taxon>
    </lineage>
</organism>
<dbReference type="Proteomes" id="UP000709437">
    <property type="component" value="Unassembled WGS sequence"/>
</dbReference>
<evidence type="ECO:0000313" key="2">
    <source>
        <dbReference type="EMBL" id="MBT1543216.1"/>
    </source>
</evidence>
<evidence type="ECO:0000313" key="3">
    <source>
        <dbReference type="Proteomes" id="UP000709437"/>
    </source>
</evidence>
<proteinExistence type="predicted"/>
<sequence>MRQEQLIAVALTIAREAHAGQVDKAGRAYIEHPVRVAKRVRRRNPDASAGVVAAALLHDVLEDTELTRADLLDRGIPVDVVDDVDAVTKRAGESPEEYFARVRARAGARAVKGADIEDNTDPERLAQLDEPTRRRLLAKYERSQQLLEGE</sequence>
<feature type="region of interest" description="Disordered" evidence="1">
    <location>
        <begin position="110"/>
        <end position="130"/>
    </location>
</feature>
<comment type="caution">
    <text evidence="2">The sequence shown here is derived from an EMBL/GenBank/DDBJ whole genome shotgun (WGS) entry which is preliminary data.</text>
</comment>
<dbReference type="SUPFAM" id="SSF109604">
    <property type="entry name" value="HD-domain/PDEase-like"/>
    <property type="match status" value="1"/>
</dbReference>
<accession>A0A6G7GBU6</accession>
<reference evidence="2" key="1">
    <citation type="submission" date="2021-05" db="EMBL/GenBank/DDBJ databases">
        <title>Whole genome sequence of Curtobacterium flaccumfaciens pv. flaccumfaciens strain CFBP 3417.</title>
        <authorList>
            <person name="Osdaghi E."/>
            <person name="Taghouti G."/>
            <person name="Portier P."/>
            <person name="Fazliarab A."/>
            <person name="Taghavi S.M."/>
            <person name="Briand M."/>
            <person name="Le-Saux M."/>
            <person name="Jacques M.-A."/>
        </authorList>
    </citation>
    <scope>NUCLEOTIDE SEQUENCE</scope>
    <source>
        <strain evidence="2">CFBP 3417</strain>
    </source>
</reference>
<dbReference type="PANTHER" id="PTHR21262:SF31">
    <property type="entry name" value="GTP PYROPHOSPHOKINASE"/>
    <property type="match status" value="1"/>
</dbReference>
<evidence type="ECO:0000256" key="1">
    <source>
        <dbReference type="SAM" id="MobiDB-lite"/>
    </source>
</evidence>
<dbReference type="Pfam" id="PF13328">
    <property type="entry name" value="HD_4"/>
    <property type="match status" value="1"/>
</dbReference>
<dbReference type="PANTHER" id="PTHR21262">
    <property type="entry name" value="GUANOSINE-3',5'-BIS DIPHOSPHATE 3'-PYROPHOSPHOHYDROLASE"/>
    <property type="match status" value="1"/>
</dbReference>
<name>A0A6G7GBU6_9MICO</name>
<protein>
    <submittedName>
        <fullName evidence="2">HD domain-containing protein</fullName>
    </submittedName>
</protein>
<dbReference type="RefSeq" id="WP_128781791.1">
    <property type="nucleotide sequence ID" value="NZ_CP041260.1"/>
</dbReference>